<dbReference type="EMBL" id="JAAGAX010000013">
    <property type="protein sequence ID" value="KAF2296206.1"/>
    <property type="molecule type" value="Genomic_DNA"/>
</dbReference>
<comment type="subcellular location">
    <subcellularLocation>
        <location evidence="1">Membrane</location>
        <topology evidence="1">Single-pass type IV membrane protein</topology>
    </subcellularLocation>
</comment>
<evidence type="ECO:0000256" key="1">
    <source>
        <dbReference type="ARBA" id="ARBA00004211"/>
    </source>
</evidence>
<keyword evidence="6" id="KW-1133">Transmembrane helix</keyword>
<gene>
    <name evidence="9" type="ORF">GH714_036719</name>
</gene>
<accession>A0A6A6L817</accession>
<evidence type="ECO:0000256" key="8">
    <source>
        <dbReference type="ARBA" id="ARBA00023136"/>
    </source>
</evidence>
<dbReference type="PANTHER" id="PTHR15959:SF0">
    <property type="entry name" value="SYNTAXIN-18"/>
    <property type="match status" value="1"/>
</dbReference>
<dbReference type="AlphaFoldDB" id="A0A6A6L817"/>
<sequence length="125" mass="14527">MTRVRDRTEDFKDAVRHTAASLGYNEQENIGTLEQFIIKHRKDYVDLHQTTEQERDSTEHEVELTSLLDSVQQTETKMVEMSALNHLMSTHVLKQAQQIELLYEQNVIFLVNLGLKRSTKSVNVI</sequence>
<evidence type="ECO:0000256" key="6">
    <source>
        <dbReference type="ARBA" id="ARBA00022989"/>
    </source>
</evidence>
<reference evidence="9 10" key="1">
    <citation type="journal article" date="2020" name="Mol. Plant">
        <title>The Chromosome-Based Rubber Tree Genome Provides New Insights into Spurge Genome Evolution and Rubber Biosynthesis.</title>
        <authorList>
            <person name="Liu J."/>
            <person name="Shi C."/>
            <person name="Shi C.C."/>
            <person name="Li W."/>
            <person name="Zhang Q.J."/>
            <person name="Zhang Y."/>
            <person name="Li K."/>
            <person name="Lu H.F."/>
            <person name="Shi C."/>
            <person name="Zhu S.T."/>
            <person name="Xiao Z.Y."/>
            <person name="Nan H."/>
            <person name="Yue Y."/>
            <person name="Zhu X.G."/>
            <person name="Wu Y."/>
            <person name="Hong X.N."/>
            <person name="Fan G.Y."/>
            <person name="Tong Y."/>
            <person name="Zhang D."/>
            <person name="Mao C.L."/>
            <person name="Liu Y.L."/>
            <person name="Hao S.J."/>
            <person name="Liu W.Q."/>
            <person name="Lv M.Q."/>
            <person name="Zhang H.B."/>
            <person name="Liu Y."/>
            <person name="Hu-Tang G.R."/>
            <person name="Wang J.P."/>
            <person name="Wang J.H."/>
            <person name="Sun Y.H."/>
            <person name="Ni S.B."/>
            <person name="Chen W.B."/>
            <person name="Zhang X.C."/>
            <person name="Jiao Y.N."/>
            <person name="Eichler E.E."/>
            <person name="Li G.H."/>
            <person name="Liu X."/>
            <person name="Gao L.Z."/>
        </authorList>
    </citation>
    <scope>NUCLEOTIDE SEQUENCE [LARGE SCALE GENOMIC DNA]</scope>
    <source>
        <strain evidence="10">cv. GT1</strain>
        <tissue evidence="9">Leaf</tissue>
    </source>
</reference>
<evidence type="ECO:0000256" key="4">
    <source>
        <dbReference type="ARBA" id="ARBA00022692"/>
    </source>
</evidence>
<protein>
    <submittedName>
        <fullName evidence="9">Uncharacterized protein</fullName>
    </submittedName>
</protein>
<keyword evidence="5" id="KW-0653">Protein transport</keyword>
<dbReference type="GO" id="GO:0006890">
    <property type="term" value="P:retrograde vesicle-mediated transport, Golgi to endoplasmic reticulum"/>
    <property type="evidence" value="ECO:0007669"/>
    <property type="project" value="TreeGrafter"/>
</dbReference>
<evidence type="ECO:0000256" key="7">
    <source>
        <dbReference type="ARBA" id="ARBA00023054"/>
    </source>
</evidence>
<evidence type="ECO:0000256" key="2">
    <source>
        <dbReference type="ARBA" id="ARBA00009063"/>
    </source>
</evidence>
<keyword evidence="8" id="KW-0472">Membrane</keyword>
<proteinExistence type="inferred from homology"/>
<dbReference type="GO" id="GO:0015031">
    <property type="term" value="P:protein transport"/>
    <property type="evidence" value="ECO:0007669"/>
    <property type="project" value="UniProtKB-KW"/>
</dbReference>
<evidence type="ECO:0000313" key="10">
    <source>
        <dbReference type="Proteomes" id="UP000467840"/>
    </source>
</evidence>
<keyword evidence="7" id="KW-0175">Coiled coil</keyword>
<name>A0A6A6L817_HEVBR</name>
<comment type="similarity">
    <text evidence="2">Belongs to the syntaxin family.</text>
</comment>
<evidence type="ECO:0000256" key="3">
    <source>
        <dbReference type="ARBA" id="ARBA00022448"/>
    </source>
</evidence>
<dbReference type="Proteomes" id="UP000467840">
    <property type="component" value="Chromosome 7"/>
</dbReference>
<dbReference type="PANTHER" id="PTHR15959">
    <property type="entry name" value="SYNTAXIN-18"/>
    <property type="match status" value="1"/>
</dbReference>
<organism evidence="9 10">
    <name type="scientific">Hevea brasiliensis</name>
    <name type="common">Para rubber tree</name>
    <name type="synonym">Siphonia brasiliensis</name>
    <dbReference type="NCBI Taxonomy" id="3981"/>
    <lineage>
        <taxon>Eukaryota</taxon>
        <taxon>Viridiplantae</taxon>
        <taxon>Streptophyta</taxon>
        <taxon>Embryophyta</taxon>
        <taxon>Tracheophyta</taxon>
        <taxon>Spermatophyta</taxon>
        <taxon>Magnoliopsida</taxon>
        <taxon>eudicotyledons</taxon>
        <taxon>Gunneridae</taxon>
        <taxon>Pentapetalae</taxon>
        <taxon>rosids</taxon>
        <taxon>fabids</taxon>
        <taxon>Malpighiales</taxon>
        <taxon>Euphorbiaceae</taxon>
        <taxon>Crotonoideae</taxon>
        <taxon>Micrandreae</taxon>
        <taxon>Hevea</taxon>
    </lineage>
</organism>
<keyword evidence="10" id="KW-1185">Reference proteome</keyword>
<comment type="caution">
    <text evidence="9">The sequence shown here is derived from an EMBL/GenBank/DDBJ whole genome shotgun (WGS) entry which is preliminary data.</text>
</comment>
<keyword evidence="3" id="KW-0813">Transport</keyword>
<dbReference type="GO" id="GO:0031201">
    <property type="term" value="C:SNARE complex"/>
    <property type="evidence" value="ECO:0007669"/>
    <property type="project" value="TreeGrafter"/>
</dbReference>
<dbReference type="GO" id="GO:0005783">
    <property type="term" value="C:endoplasmic reticulum"/>
    <property type="evidence" value="ECO:0007669"/>
    <property type="project" value="TreeGrafter"/>
</dbReference>
<evidence type="ECO:0000313" key="9">
    <source>
        <dbReference type="EMBL" id="KAF2296206.1"/>
    </source>
</evidence>
<keyword evidence="4" id="KW-0812">Transmembrane</keyword>
<evidence type="ECO:0000256" key="5">
    <source>
        <dbReference type="ARBA" id="ARBA00022927"/>
    </source>
</evidence>